<dbReference type="SUPFAM" id="SSF52402">
    <property type="entry name" value="Adenine nucleotide alpha hydrolases-like"/>
    <property type="match status" value="1"/>
</dbReference>
<gene>
    <name evidence="3" type="ORF">FUA24_18680</name>
</gene>
<dbReference type="OrthoDB" id="9788959at2"/>
<dbReference type="CDD" id="cd00293">
    <property type="entry name" value="USP-like"/>
    <property type="match status" value="1"/>
</dbReference>
<feature type="domain" description="UspA" evidence="2">
    <location>
        <begin position="2"/>
        <end position="146"/>
    </location>
</feature>
<accession>A0A5D0HKV1</accession>
<name>A0A5D0HKV1_9FLAO</name>
<keyword evidence="4" id="KW-1185">Reference proteome</keyword>
<comment type="caution">
    <text evidence="3">The sequence shown here is derived from an EMBL/GenBank/DDBJ whole genome shotgun (WGS) entry which is preliminary data.</text>
</comment>
<organism evidence="3 4">
    <name type="scientific">Seonamhaeicola marinus</name>
    <dbReference type="NCBI Taxonomy" id="1912246"/>
    <lineage>
        <taxon>Bacteria</taxon>
        <taxon>Pseudomonadati</taxon>
        <taxon>Bacteroidota</taxon>
        <taxon>Flavobacteriia</taxon>
        <taxon>Flavobacteriales</taxon>
        <taxon>Flavobacteriaceae</taxon>
    </lineage>
</organism>
<dbReference type="Pfam" id="PF00582">
    <property type="entry name" value="Usp"/>
    <property type="match status" value="1"/>
</dbReference>
<dbReference type="AlphaFoldDB" id="A0A5D0HKV1"/>
<dbReference type="EMBL" id="VSDQ01000718">
    <property type="protein sequence ID" value="TYA71600.1"/>
    <property type="molecule type" value="Genomic_DNA"/>
</dbReference>
<dbReference type="PRINTS" id="PR01438">
    <property type="entry name" value="UNVRSLSTRESS"/>
</dbReference>
<evidence type="ECO:0000313" key="3">
    <source>
        <dbReference type="EMBL" id="TYA71600.1"/>
    </source>
</evidence>
<dbReference type="InterPro" id="IPR006015">
    <property type="entry name" value="Universal_stress_UspA"/>
</dbReference>
<protein>
    <submittedName>
        <fullName evidence="3">Universal stress protein</fullName>
    </submittedName>
</protein>
<evidence type="ECO:0000256" key="1">
    <source>
        <dbReference type="ARBA" id="ARBA00008791"/>
    </source>
</evidence>
<reference evidence="3 4" key="1">
    <citation type="submission" date="2019-08" db="EMBL/GenBank/DDBJ databases">
        <title>Seonamhaeicola sediminis sp. nov., isolated from marine sediment.</title>
        <authorList>
            <person name="Cao W.R."/>
        </authorList>
    </citation>
    <scope>NUCLEOTIDE SEQUENCE [LARGE SCALE GENOMIC DNA]</scope>
    <source>
        <strain evidence="3 4">B011</strain>
    </source>
</reference>
<dbReference type="PANTHER" id="PTHR46268:SF6">
    <property type="entry name" value="UNIVERSAL STRESS PROTEIN UP12"/>
    <property type="match status" value="1"/>
</dbReference>
<evidence type="ECO:0000313" key="4">
    <source>
        <dbReference type="Proteomes" id="UP000323930"/>
    </source>
</evidence>
<dbReference type="Proteomes" id="UP000323930">
    <property type="component" value="Unassembled WGS sequence"/>
</dbReference>
<sequence length="280" mass="31942">MRAILLPTDFSKNSLNAINYAVELFKEVDCQFYVLNVQKASAFISDDMMVVSSTTTIYNTLIDAAKKSIANVISNIKTKHNNKKHSFHSIVDYDNFMDSINQMVKKYNIDLIVMGTKGASGLSRILFGSNTVRVMRNCDTPLLAIPSECEFNALKEIGFVTNHITLYDKETLKALKDLVTISTADLTILHLTNDTNSEEYIHNHTFFDLYFNKVSHRSIETEREGILNSIKTKEEYDNIGMLSIVKKHHSFLEYLLKNFTEEEIAYSCQLPLLILNKETL</sequence>
<dbReference type="InterPro" id="IPR006016">
    <property type="entry name" value="UspA"/>
</dbReference>
<comment type="similarity">
    <text evidence="1">Belongs to the universal stress protein A family.</text>
</comment>
<dbReference type="PANTHER" id="PTHR46268">
    <property type="entry name" value="STRESS RESPONSE PROTEIN NHAX"/>
    <property type="match status" value="1"/>
</dbReference>
<dbReference type="RefSeq" id="WP_148544586.1">
    <property type="nucleotide sequence ID" value="NZ_VSDQ01000718.1"/>
</dbReference>
<proteinExistence type="inferred from homology"/>
<dbReference type="Gene3D" id="3.40.50.12370">
    <property type="match status" value="1"/>
</dbReference>
<evidence type="ECO:0000259" key="2">
    <source>
        <dbReference type="Pfam" id="PF00582"/>
    </source>
</evidence>